<protein>
    <submittedName>
        <fullName evidence="1">Uncharacterized protein</fullName>
    </submittedName>
</protein>
<dbReference type="AlphaFoldDB" id="A0A0E9WW51"/>
<dbReference type="EMBL" id="GBXM01014772">
    <property type="protein sequence ID" value="JAH93805.1"/>
    <property type="molecule type" value="Transcribed_RNA"/>
</dbReference>
<reference evidence="1" key="2">
    <citation type="journal article" date="2015" name="Fish Shellfish Immunol.">
        <title>Early steps in the European eel (Anguilla anguilla)-Vibrio vulnificus interaction in the gills: Role of the RtxA13 toxin.</title>
        <authorList>
            <person name="Callol A."/>
            <person name="Pajuelo D."/>
            <person name="Ebbesson L."/>
            <person name="Teles M."/>
            <person name="MacKenzie S."/>
            <person name="Amaro C."/>
        </authorList>
    </citation>
    <scope>NUCLEOTIDE SEQUENCE</scope>
</reference>
<evidence type="ECO:0000313" key="1">
    <source>
        <dbReference type="EMBL" id="JAH93805.1"/>
    </source>
</evidence>
<name>A0A0E9WW51_ANGAN</name>
<accession>A0A0E9WW51</accession>
<sequence>MTPVNLSGAHQTVGGVPPQNQIQVLAQQKSLPPPLRRFTRSRMSESNLSNYLSC</sequence>
<organism evidence="1">
    <name type="scientific">Anguilla anguilla</name>
    <name type="common">European freshwater eel</name>
    <name type="synonym">Muraena anguilla</name>
    <dbReference type="NCBI Taxonomy" id="7936"/>
    <lineage>
        <taxon>Eukaryota</taxon>
        <taxon>Metazoa</taxon>
        <taxon>Chordata</taxon>
        <taxon>Craniata</taxon>
        <taxon>Vertebrata</taxon>
        <taxon>Euteleostomi</taxon>
        <taxon>Actinopterygii</taxon>
        <taxon>Neopterygii</taxon>
        <taxon>Teleostei</taxon>
        <taxon>Anguilliformes</taxon>
        <taxon>Anguillidae</taxon>
        <taxon>Anguilla</taxon>
    </lineage>
</organism>
<reference evidence="1" key="1">
    <citation type="submission" date="2014-11" db="EMBL/GenBank/DDBJ databases">
        <authorList>
            <person name="Amaro Gonzalez C."/>
        </authorList>
    </citation>
    <scope>NUCLEOTIDE SEQUENCE</scope>
</reference>
<proteinExistence type="predicted"/>